<name>A0A1W1XX41_9CLOT</name>
<dbReference type="Pfam" id="PF14584">
    <property type="entry name" value="DUF4446"/>
    <property type="match status" value="1"/>
</dbReference>
<proteinExistence type="predicted"/>
<evidence type="ECO:0000256" key="1">
    <source>
        <dbReference type="SAM" id="Phobius"/>
    </source>
</evidence>
<keyword evidence="1" id="KW-0472">Membrane</keyword>
<dbReference type="RefSeq" id="WP_084117513.1">
    <property type="nucleotide sequence ID" value="NZ_FWXH01000025.1"/>
</dbReference>
<dbReference type="InterPro" id="IPR027981">
    <property type="entry name" value="DUF4446"/>
</dbReference>
<evidence type="ECO:0000313" key="2">
    <source>
        <dbReference type="EMBL" id="SMC28432.1"/>
    </source>
</evidence>
<dbReference type="AlphaFoldDB" id="A0A1W1XX41"/>
<protein>
    <recommendedName>
        <fullName evidence="4">DUF4446 domain-containing protein</fullName>
    </recommendedName>
</protein>
<gene>
    <name evidence="2" type="ORF">SAMN02745134_03517</name>
</gene>
<keyword evidence="1" id="KW-0812">Transmembrane</keyword>
<dbReference type="STRING" id="1121291.SAMN02745134_03517"/>
<organism evidence="2 3">
    <name type="scientific">Clostridium acidisoli DSM 12555</name>
    <dbReference type="NCBI Taxonomy" id="1121291"/>
    <lineage>
        <taxon>Bacteria</taxon>
        <taxon>Bacillati</taxon>
        <taxon>Bacillota</taxon>
        <taxon>Clostridia</taxon>
        <taxon>Eubacteriales</taxon>
        <taxon>Clostridiaceae</taxon>
        <taxon>Clostridium</taxon>
    </lineage>
</organism>
<dbReference type="OrthoDB" id="5244042at2"/>
<keyword evidence="3" id="KW-1185">Reference proteome</keyword>
<evidence type="ECO:0008006" key="4">
    <source>
        <dbReference type="Google" id="ProtNLM"/>
    </source>
</evidence>
<reference evidence="2 3" key="1">
    <citation type="submission" date="2017-04" db="EMBL/GenBank/DDBJ databases">
        <authorList>
            <person name="Afonso C.L."/>
            <person name="Miller P.J."/>
            <person name="Scott M.A."/>
            <person name="Spackman E."/>
            <person name="Goraichik I."/>
            <person name="Dimitrov K.M."/>
            <person name="Suarez D.L."/>
            <person name="Swayne D.E."/>
        </authorList>
    </citation>
    <scope>NUCLEOTIDE SEQUENCE [LARGE SCALE GENOMIC DNA]</scope>
    <source>
        <strain evidence="2 3">DSM 12555</strain>
    </source>
</reference>
<sequence length="167" mass="18964">MQNILQLYNEFGIYISGGLLLLILILFIIIVASKRSIKRIDNRLKKLTRGIDNTNIEELVKSYMGKVEESVRETDEVKKMYLDIQGKVNQCIQNVSIIRYKAFDDVGSDLSFSIAMLDNNKDGVVLTSIYGRSESTTYAKPIDKGISRYDLSSEEETVLKNSINKIL</sequence>
<accession>A0A1W1XX41</accession>
<evidence type="ECO:0000313" key="3">
    <source>
        <dbReference type="Proteomes" id="UP000192468"/>
    </source>
</evidence>
<dbReference type="Proteomes" id="UP000192468">
    <property type="component" value="Unassembled WGS sequence"/>
</dbReference>
<dbReference type="EMBL" id="FWXH01000025">
    <property type="protein sequence ID" value="SMC28432.1"/>
    <property type="molecule type" value="Genomic_DNA"/>
</dbReference>
<keyword evidence="1" id="KW-1133">Transmembrane helix</keyword>
<feature type="transmembrane region" description="Helical" evidence="1">
    <location>
        <begin position="12"/>
        <end position="33"/>
    </location>
</feature>